<protein>
    <submittedName>
        <fullName evidence="2">Uncharacterized protein</fullName>
    </submittedName>
</protein>
<keyword evidence="1" id="KW-0732">Signal</keyword>
<proteinExistence type="predicted"/>
<evidence type="ECO:0000256" key="1">
    <source>
        <dbReference type="SAM" id="SignalP"/>
    </source>
</evidence>
<feature type="signal peptide" evidence="1">
    <location>
        <begin position="1"/>
        <end position="24"/>
    </location>
</feature>
<dbReference type="PROSITE" id="PS51257">
    <property type="entry name" value="PROKAR_LIPOPROTEIN"/>
    <property type="match status" value="1"/>
</dbReference>
<keyword evidence="3" id="KW-1185">Reference proteome</keyword>
<accession>A0ABV7IPR6</accession>
<feature type="chain" id="PRO_5047224276" evidence="1">
    <location>
        <begin position="25"/>
        <end position="136"/>
    </location>
</feature>
<reference evidence="3" key="1">
    <citation type="journal article" date="2019" name="Int. J. Syst. Evol. Microbiol.">
        <title>The Global Catalogue of Microorganisms (GCM) 10K type strain sequencing project: providing services to taxonomists for standard genome sequencing and annotation.</title>
        <authorList>
            <consortium name="The Broad Institute Genomics Platform"/>
            <consortium name="The Broad Institute Genome Sequencing Center for Infectious Disease"/>
            <person name="Wu L."/>
            <person name="Ma J."/>
        </authorList>
    </citation>
    <scope>NUCLEOTIDE SEQUENCE [LARGE SCALE GENOMIC DNA]</scope>
    <source>
        <strain evidence="3">KCTC 42984</strain>
    </source>
</reference>
<sequence>MRLPAIRAALPALALCAALGGCYAYERGPHRPPVDRIPAARVTGPDQACIPLRQFSETRVRDSRTIDFLTSSHRGWRNVLPDDCPGLASERAFSFNTSLSQLCSTDIIRVLEQGGGGLQPGAACGLGRFTPIELAR</sequence>
<dbReference type="RefSeq" id="WP_379508617.1">
    <property type="nucleotide sequence ID" value="NZ_JBHRTQ010000003.1"/>
</dbReference>
<organism evidence="2 3">
    <name type="scientific">Novosphingobium bradum</name>
    <dbReference type="NCBI Taxonomy" id="1737444"/>
    <lineage>
        <taxon>Bacteria</taxon>
        <taxon>Pseudomonadati</taxon>
        <taxon>Pseudomonadota</taxon>
        <taxon>Alphaproteobacteria</taxon>
        <taxon>Sphingomonadales</taxon>
        <taxon>Sphingomonadaceae</taxon>
        <taxon>Novosphingobium</taxon>
    </lineage>
</organism>
<evidence type="ECO:0000313" key="2">
    <source>
        <dbReference type="EMBL" id="MFC3173231.1"/>
    </source>
</evidence>
<dbReference type="Proteomes" id="UP001595604">
    <property type="component" value="Unassembled WGS sequence"/>
</dbReference>
<gene>
    <name evidence="2" type="ORF">ACFOD9_03080</name>
</gene>
<evidence type="ECO:0000313" key="3">
    <source>
        <dbReference type="Proteomes" id="UP001595604"/>
    </source>
</evidence>
<comment type="caution">
    <text evidence="2">The sequence shown here is derived from an EMBL/GenBank/DDBJ whole genome shotgun (WGS) entry which is preliminary data.</text>
</comment>
<name>A0ABV7IPR6_9SPHN</name>
<dbReference type="EMBL" id="JBHRTQ010000003">
    <property type="protein sequence ID" value="MFC3173231.1"/>
    <property type="molecule type" value="Genomic_DNA"/>
</dbReference>